<sequence length="205" mass="22888">MNRLLSELERLHLLSGGADLDFVQRSDQQLLARLCLPKHRDLLDCRSRHIVNPTQIADDEASVARTLLDLALPGLSRLEACDLVAIRHGDEFERWRYALKYGVATAHAIPSLLNPSQGTLRNIRQAVEHEAHLLRHDFGRSKFLSDRKASMRNLGVNAALGTVSGIQYQHSASRRSTAQLISACLRSGTARQPDRRPLTDTLMPS</sequence>
<dbReference type="EMBL" id="CP046172">
    <property type="protein sequence ID" value="QIS12992.1"/>
    <property type="molecule type" value="Genomic_DNA"/>
</dbReference>
<reference evidence="1 2" key="1">
    <citation type="journal article" date="2019" name="ACS Chem. Biol.">
        <title>Identification and Mobilization of a Cryptic Antibiotic Biosynthesis Gene Locus from a Human-Pathogenic Nocardia Isolate.</title>
        <authorList>
            <person name="Herisse M."/>
            <person name="Ishida K."/>
            <person name="Porter J.L."/>
            <person name="Howden B."/>
            <person name="Hertweck C."/>
            <person name="Stinear T.P."/>
            <person name="Pidot S.J."/>
        </authorList>
    </citation>
    <scope>NUCLEOTIDE SEQUENCE [LARGE SCALE GENOMIC DNA]</scope>
    <source>
        <strain evidence="1 2">AUSMDU00012717</strain>
    </source>
</reference>
<proteinExistence type="predicted"/>
<dbReference type="RefSeq" id="WP_167475597.1">
    <property type="nucleotide sequence ID" value="NZ_CP046172.1"/>
</dbReference>
<organism evidence="1 2">
    <name type="scientific">Nocardia arthritidis</name>
    <dbReference type="NCBI Taxonomy" id="228602"/>
    <lineage>
        <taxon>Bacteria</taxon>
        <taxon>Bacillati</taxon>
        <taxon>Actinomycetota</taxon>
        <taxon>Actinomycetes</taxon>
        <taxon>Mycobacteriales</taxon>
        <taxon>Nocardiaceae</taxon>
        <taxon>Nocardia</taxon>
    </lineage>
</organism>
<evidence type="ECO:0000313" key="1">
    <source>
        <dbReference type="EMBL" id="QIS12992.1"/>
    </source>
</evidence>
<name>A0A6G9YIF9_9NOCA</name>
<accession>A0A6G9YIF9</accession>
<protein>
    <submittedName>
        <fullName evidence="1">Uncharacterized protein</fullName>
    </submittedName>
</protein>
<dbReference type="AlphaFoldDB" id="A0A6G9YIF9"/>
<evidence type="ECO:0000313" key="2">
    <source>
        <dbReference type="Proteomes" id="UP000503540"/>
    </source>
</evidence>
<dbReference type="Proteomes" id="UP000503540">
    <property type="component" value="Chromosome"/>
</dbReference>
<dbReference type="KEGG" id="nah:F5544_25690"/>
<keyword evidence="2" id="KW-1185">Reference proteome</keyword>
<gene>
    <name evidence="1" type="ORF">F5544_25690</name>
</gene>